<dbReference type="PANTHER" id="PTHR47683:SF2">
    <property type="entry name" value="RNA-BINDING S4 DOMAIN-CONTAINING PROTEIN"/>
    <property type="match status" value="1"/>
</dbReference>
<dbReference type="Pfam" id="PF00849">
    <property type="entry name" value="PseudoU_synth_2"/>
    <property type="match status" value="1"/>
</dbReference>
<keyword evidence="2 4" id="KW-0413">Isomerase</keyword>
<proteinExistence type="inferred from homology"/>
<dbReference type="AlphaFoldDB" id="A0A2S8ADV3"/>
<dbReference type="SUPFAM" id="SSF55174">
    <property type="entry name" value="Alpha-L RNA-binding motif"/>
    <property type="match status" value="1"/>
</dbReference>
<dbReference type="PANTHER" id="PTHR47683">
    <property type="entry name" value="PSEUDOURIDINE SYNTHASE FAMILY PROTEIN-RELATED"/>
    <property type="match status" value="1"/>
</dbReference>
<feature type="region of interest" description="Disordered" evidence="5">
    <location>
        <begin position="1"/>
        <end position="62"/>
    </location>
</feature>
<dbReference type="Gene3D" id="3.30.70.580">
    <property type="entry name" value="Pseudouridine synthase I, catalytic domain, N-terminal subdomain"/>
    <property type="match status" value="1"/>
</dbReference>
<accession>A0A2S8ADV3</accession>
<dbReference type="PROSITE" id="PS50889">
    <property type="entry name" value="S4"/>
    <property type="match status" value="1"/>
</dbReference>
<dbReference type="GO" id="GO:0120159">
    <property type="term" value="F:rRNA pseudouridine synthase activity"/>
    <property type="evidence" value="ECO:0007669"/>
    <property type="project" value="UniProtKB-ARBA"/>
</dbReference>
<keyword evidence="3" id="KW-0694">RNA-binding</keyword>
<dbReference type="SMART" id="SM00363">
    <property type="entry name" value="S4"/>
    <property type="match status" value="1"/>
</dbReference>
<dbReference type="CDD" id="cd02870">
    <property type="entry name" value="PseudoU_synth_RsuA_like"/>
    <property type="match status" value="1"/>
</dbReference>
<dbReference type="InterPro" id="IPR002942">
    <property type="entry name" value="S4_RNA-bd"/>
</dbReference>
<dbReference type="InterPro" id="IPR042092">
    <property type="entry name" value="PsdUridine_s_RsuA/RluB/E/F_cat"/>
</dbReference>
<dbReference type="FunFam" id="3.10.290.10:FF:000003">
    <property type="entry name" value="Pseudouridine synthase"/>
    <property type="match status" value="1"/>
</dbReference>
<dbReference type="Pfam" id="PF01479">
    <property type="entry name" value="S4"/>
    <property type="match status" value="1"/>
</dbReference>
<comment type="similarity">
    <text evidence="1 4">Belongs to the pseudouridine synthase RsuA family.</text>
</comment>
<dbReference type="Gene3D" id="3.30.70.1560">
    <property type="entry name" value="Alpha-L RNA-binding motif"/>
    <property type="match status" value="1"/>
</dbReference>
<dbReference type="EMBL" id="PSZM01000036">
    <property type="protein sequence ID" value="PQL93119.1"/>
    <property type="molecule type" value="Genomic_DNA"/>
</dbReference>
<evidence type="ECO:0000256" key="2">
    <source>
        <dbReference type="ARBA" id="ARBA00023235"/>
    </source>
</evidence>
<comment type="caution">
    <text evidence="7">The sequence shown here is derived from an EMBL/GenBank/DDBJ whole genome shotgun (WGS) entry which is preliminary data.</text>
</comment>
<name>A0A2S8ADV3_9FLAO</name>
<dbReference type="GO" id="GO:0000455">
    <property type="term" value="P:enzyme-directed rRNA pseudouridine synthesis"/>
    <property type="evidence" value="ECO:0007669"/>
    <property type="project" value="UniProtKB-ARBA"/>
</dbReference>
<dbReference type="InterPro" id="IPR006145">
    <property type="entry name" value="PsdUridine_synth_RsuA/RluA"/>
</dbReference>
<dbReference type="Proteomes" id="UP000238042">
    <property type="component" value="Unassembled WGS sequence"/>
</dbReference>
<dbReference type="InterPro" id="IPR020094">
    <property type="entry name" value="TruA/RsuA/RluB/E/F_N"/>
</dbReference>
<dbReference type="InterPro" id="IPR050343">
    <property type="entry name" value="RsuA_PseudoU_synthase"/>
</dbReference>
<gene>
    <name evidence="7" type="ORF">C4S77_05520</name>
</gene>
<evidence type="ECO:0000256" key="4">
    <source>
        <dbReference type="RuleBase" id="RU003887"/>
    </source>
</evidence>
<dbReference type="GO" id="GO:0003723">
    <property type="term" value="F:RNA binding"/>
    <property type="evidence" value="ECO:0007669"/>
    <property type="project" value="UniProtKB-KW"/>
</dbReference>
<evidence type="ECO:0000256" key="1">
    <source>
        <dbReference type="ARBA" id="ARBA00008348"/>
    </source>
</evidence>
<evidence type="ECO:0000256" key="3">
    <source>
        <dbReference type="PROSITE-ProRule" id="PRU00182"/>
    </source>
</evidence>
<keyword evidence="8" id="KW-1185">Reference proteome</keyword>
<dbReference type="OrthoDB" id="9807213at2"/>
<sequence length="297" mass="34314">MKNNSPHNRKGTGRNEKKTFNKESFNKKNSIKSGDKKDNYTKKTFKSSPTFRKKSIQKKEEKEGTRLNKYIANSGVCSRREADLFIQNGVVKVNGNIITEFGYQVMPGDEVFFDGRYIRPEKNVYVLLNKPKGYISTTKDEKARKTVLDLVTNASPYRLYPVGRLDRQTTGVLLLTNDGNITKKLTHPSHEVKKIYHVTLDKKVSLTDFEKLIEGLHFEEGLAKVDKISYIEGCPKNEVGVEIHIGWNRIIRRMFSKLGYEVEKLDRVMFAGLTKKNLKRGYWRILTELEINNLKML</sequence>
<reference evidence="7 8" key="1">
    <citation type="submission" date="2018-02" db="EMBL/GenBank/DDBJ databases">
        <title>Genome sequences of Apibacter spp., gut symbionts of Asian honey bees.</title>
        <authorList>
            <person name="Kwong W.K."/>
            <person name="Steele M.I."/>
            <person name="Moran N.A."/>
        </authorList>
    </citation>
    <scope>NUCLEOTIDE SEQUENCE [LARGE SCALE GENOMIC DNA]</scope>
    <source>
        <strain evidence="8">wkB301</strain>
    </source>
</reference>
<evidence type="ECO:0000313" key="7">
    <source>
        <dbReference type="EMBL" id="PQL93119.1"/>
    </source>
</evidence>
<dbReference type="InterPro" id="IPR018496">
    <property type="entry name" value="PsdUridine_synth_RsuA/RluB_CS"/>
</dbReference>
<evidence type="ECO:0000256" key="5">
    <source>
        <dbReference type="SAM" id="MobiDB-lite"/>
    </source>
</evidence>
<feature type="compositionally biased region" description="Basic and acidic residues" evidence="5">
    <location>
        <begin position="13"/>
        <end position="26"/>
    </location>
</feature>
<dbReference type="CDD" id="cd00165">
    <property type="entry name" value="S4"/>
    <property type="match status" value="1"/>
</dbReference>
<protein>
    <recommendedName>
        <fullName evidence="4">Pseudouridine synthase</fullName>
        <ecNumber evidence="4">5.4.99.-</ecNumber>
    </recommendedName>
</protein>
<evidence type="ECO:0000313" key="8">
    <source>
        <dbReference type="Proteomes" id="UP000238042"/>
    </source>
</evidence>
<dbReference type="Gene3D" id="3.10.290.10">
    <property type="entry name" value="RNA-binding S4 domain"/>
    <property type="match status" value="1"/>
</dbReference>
<dbReference type="InterPro" id="IPR000748">
    <property type="entry name" value="PsdUridine_synth_RsuA/RluB/E/F"/>
</dbReference>
<evidence type="ECO:0000259" key="6">
    <source>
        <dbReference type="SMART" id="SM00363"/>
    </source>
</evidence>
<dbReference type="RefSeq" id="WP_105246668.1">
    <property type="nucleotide sequence ID" value="NZ_PSZM01000036.1"/>
</dbReference>
<dbReference type="InterPro" id="IPR020103">
    <property type="entry name" value="PsdUridine_synth_cat_dom_sf"/>
</dbReference>
<feature type="domain" description="RNA-binding S4" evidence="6">
    <location>
        <begin position="65"/>
        <end position="126"/>
    </location>
</feature>
<dbReference type="PROSITE" id="PS01149">
    <property type="entry name" value="PSI_RSU"/>
    <property type="match status" value="1"/>
</dbReference>
<organism evidence="7 8">
    <name type="scientific">Apibacter adventoris</name>
    <dbReference type="NCBI Taxonomy" id="1679466"/>
    <lineage>
        <taxon>Bacteria</taxon>
        <taxon>Pseudomonadati</taxon>
        <taxon>Bacteroidota</taxon>
        <taxon>Flavobacteriia</taxon>
        <taxon>Flavobacteriales</taxon>
        <taxon>Weeksellaceae</taxon>
        <taxon>Apibacter</taxon>
    </lineage>
</organism>
<dbReference type="NCBIfam" id="TIGR00093">
    <property type="entry name" value="pseudouridine synthase"/>
    <property type="match status" value="1"/>
</dbReference>
<dbReference type="SUPFAM" id="SSF55120">
    <property type="entry name" value="Pseudouridine synthase"/>
    <property type="match status" value="1"/>
</dbReference>
<dbReference type="EC" id="5.4.99.-" evidence="4"/>
<dbReference type="InterPro" id="IPR036986">
    <property type="entry name" value="S4_RNA-bd_sf"/>
</dbReference>